<proteinExistence type="predicted"/>
<keyword evidence="2" id="KW-1185">Reference proteome</keyword>
<dbReference type="Proteomes" id="UP000005239">
    <property type="component" value="Unassembled WGS sequence"/>
</dbReference>
<accession>A0A8R1Z6M1</accession>
<name>A0A2A6CJU4_PRIPA</name>
<reference evidence="2" key="1">
    <citation type="journal article" date="2008" name="Nat. Genet.">
        <title>The Pristionchus pacificus genome provides a unique perspective on nematode lifestyle and parasitism.</title>
        <authorList>
            <person name="Dieterich C."/>
            <person name="Clifton S.W."/>
            <person name="Schuster L.N."/>
            <person name="Chinwalla A."/>
            <person name="Delehaunty K."/>
            <person name="Dinkelacker I."/>
            <person name="Fulton L."/>
            <person name="Fulton R."/>
            <person name="Godfrey J."/>
            <person name="Minx P."/>
            <person name="Mitreva M."/>
            <person name="Roeseler W."/>
            <person name="Tian H."/>
            <person name="Witte H."/>
            <person name="Yang S.P."/>
            <person name="Wilson R.K."/>
            <person name="Sommer R.J."/>
        </authorList>
    </citation>
    <scope>NUCLEOTIDE SEQUENCE [LARGE SCALE GENOMIC DNA]</scope>
    <source>
        <strain evidence="2">PS312</strain>
    </source>
</reference>
<evidence type="ECO:0000313" key="2">
    <source>
        <dbReference type="Proteomes" id="UP000005239"/>
    </source>
</evidence>
<evidence type="ECO:0000313" key="1">
    <source>
        <dbReference type="EnsemblMetazoa" id="PPA45618.1"/>
    </source>
</evidence>
<dbReference type="AlphaFoldDB" id="A0A2A6CJU4"/>
<protein>
    <submittedName>
        <fullName evidence="1">Uncharacterized protein</fullName>
    </submittedName>
</protein>
<dbReference type="EnsemblMetazoa" id="PPA45618.1">
    <property type="protein sequence ID" value="PPA45618.1"/>
    <property type="gene ID" value="WBGene00283987"/>
</dbReference>
<organism evidence="1 2">
    <name type="scientific">Pristionchus pacificus</name>
    <name type="common">Parasitic nematode worm</name>
    <dbReference type="NCBI Taxonomy" id="54126"/>
    <lineage>
        <taxon>Eukaryota</taxon>
        <taxon>Metazoa</taxon>
        <taxon>Ecdysozoa</taxon>
        <taxon>Nematoda</taxon>
        <taxon>Chromadorea</taxon>
        <taxon>Rhabditida</taxon>
        <taxon>Rhabditina</taxon>
        <taxon>Diplogasteromorpha</taxon>
        <taxon>Diplogasteroidea</taxon>
        <taxon>Neodiplogasteridae</taxon>
        <taxon>Pristionchus</taxon>
    </lineage>
</organism>
<gene>
    <name evidence="1" type="primary">WBGene00283987</name>
</gene>
<accession>A0A2A6CJU4</accession>
<reference evidence="1" key="2">
    <citation type="submission" date="2022-06" db="UniProtKB">
        <authorList>
            <consortium name="EnsemblMetazoa"/>
        </authorList>
    </citation>
    <scope>IDENTIFICATION</scope>
    <source>
        <strain evidence="1">PS312</strain>
    </source>
</reference>
<sequence length="62" mass="6456">MAFLDPTDASGLDTASNGPADATEEQELGDYVIASGKMAVEVGKNGMDNRVIGHKLGSHRLP</sequence>